<dbReference type="Proteomes" id="UP000631114">
    <property type="component" value="Unassembled WGS sequence"/>
</dbReference>
<gene>
    <name evidence="3" type="ORF">IFM89_025435</name>
</gene>
<name>A0A835HPM4_9MAGN</name>
<sequence>MIESPSRSYYFLCSNPELSGSPPHRVPPNVDTEVASDPHLYSLNQLDPPVTEEISYSGDSDAYRYANEADDRCPPESDVNLPSIEFPILRTGLSDDDCGKQLMTYCLLPCYSLERKEKTTLQPQTTESHYELLNVIRSQMQISEAMDICIRQRLMQFASTATCRQIDFPSILLELLNGIRKIDFPSEKLYIQWKKRQANVLEELLCYSSNKITDEHMKIRGFIAMIRSDEEWNTRISTSRHGDVLPAIKKFSLRLSSMPGKFGIPGETYYWTSAYHLNISLYEKLISCVFDILDEGQVVKEADEILKVIKLTWITLGINQKMHEALYGWVLFQKFVETGDTKLLDEAILLIQKVQSRDDDEKLAAYMDCFVCSVGIIGGKVSSNLIDAIFIMISTWCDKKLKDYHRHFSQKAMNFGRVLKLFLVVGHLASDGSGDNKLIKPNARTELAFEHLKSRIENSIQAACRRLTPVMDTKNSEPKSKGKHPMKKLADELKQIAEREFTVFIPVLCRWCPEAGMISSMQLHKFYGKELKPFLDGVTCLSDDVRSVLPAADVLDRRLSHLFYSAHAEDKLHSPISKDLDHYQIGEVCKPIILDWVNGQHMPILEWTERAFNLEVQLYCLQTVDQFFSLKLPMDVIHLQSLLSVIFQSLEAYLMKMATQLVKEHFSGPLEAGLSKCSGLVDGLLITFNKIRNDVADAINKICEIIGARLVFWDLRDSFLFTLYRGKVESARLESSLTHFDSVRLVLDLVCTMITDTLRDPVVLNICHESMDFFVADGDGLPPAVVEHEARLAQNIIKLYSLQSETLIEMLMMASEQGSTTSDCSNPDGWSVEDAHTVLRVLCHKKDNDASKFLKKQYQLPKSSEYEDVTTVSPPLISDLLKRSKSSQWAKKSQRSFRSLTKKFQEATSEIRHGAL</sequence>
<evidence type="ECO:0000313" key="3">
    <source>
        <dbReference type="EMBL" id="KAF9602162.1"/>
    </source>
</evidence>
<dbReference type="InterPro" id="IPR008528">
    <property type="entry name" value="unc-13_homologue"/>
</dbReference>
<proteinExistence type="predicted"/>
<dbReference type="EMBL" id="JADFTS010000006">
    <property type="protein sequence ID" value="KAF9602162.1"/>
    <property type="molecule type" value="Genomic_DNA"/>
</dbReference>
<protein>
    <recommendedName>
        <fullName evidence="2">MHD1 domain-containing protein</fullName>
    </recommendedName>
</protein>
<comment type="caution">
    <text evidence="3">The sequence shown here is derived from an EMBL/GenBank/DDBJ whole genome shotgun (WGS) entry which is preliminary data.</text>
</comment>
<dbReference type="PANTHER" id="PTHR31280:SF3">
    <property type="entry name" value="DNA TOPOISOMERASE 4 SUBUNIT B (DUF810)"/>
    <property type="match status" value="1"/>
</dbReference>
<feature type="region of interest" description="Disordered" evidence="1">
    <location>
        <begin position="16"/>
        <end position="35"/>
    </location>
</feature>
<keyword evidence="4" id="KW-1185">Reference proteome</keyword>
<reference evidence="3 4" key="1">
    <citation type="submission" date="2020-10" db="EMBL/GenBank/DDBJ databases">
        <title>The Coptis chinensis genome and diversification of protoberbering-type alkaloids.</title>
        <authorList>
            <person name="Wang B."/>
            <person name="Shu S."/>
            <person name="Song C."/>
            <person name="Liu Y."/>
        </authorList>
    </citation>
    <scope>NUCLEOTIDE SEQUENCE [LARGE SCALE GENOMIC DNA]</scope>
    <source>
        <strain evidence="3">HL-2020</strain>
        <tissue evidence="3">Leaf</tissue>
    </source>
</reference>
<dbReference type="InterPro" id="IPR014770">
    <property type="entry name" value="Munc13_1"/>
</dbReference>
<dbReference type="OrthoDB" id="2015333at2759"/>
<dbReference type="PANTHER" id="PTHR31280">
    <property type="entry name" value="PROTEIN UNC-13 HOMOLOG"/>
    <property type="match status" value="1"/>
</dbReference>
<evidence type="ECO:0000313" key="4">
    <source>
        <dbReference type="Proteomes" id="UP000631114"/>
    </source>
</evidence>
<organism evidence="3 4">
    <name type="scientific">Coptis chinensis</name>
    <dbReference type="NCBI Taxonomy" id="261450"/>
    <lineage>
        <taxon>Eukaryota</taxon>
        <taxon>Viridiplantae</taxon>
        <taxon>Streptophyta</taxon>
        <taxon>Embryophyta</taxon>
        <taxon>Tracheophyta</taxon>
        <taxon>Spermatophyta</taxon>
        <taxon>Magnoliopsida</taxon>
        <taxon>Ranunculales</taxon>
        <taxon>Ranunculaceae</taxon>
        <taxon>Coptidoideae</taxon>
        <taxon>Coptis</taxon>
    </lineage>
</organism>
<feature type="domain" description="MHD1" evidence="2">
    <location>
        <begin position="546"/>
        <end position="670"/>
    </location>
</feature>
<accession>A0A835HPM4</accession>
<evidence type="ECO:0000256" key="1">
    <source>
        <dbReference type="SAM" id="MobiDB-lite"/>
    </source>
</evidence>
<dbReference type="InterPro" id="IPR057984">
    <property type="entry name" value="PATROL1_C"/>
</dbReference>
<dbReference type="AlphaFoldDB" id="A0A835HPM4"/>
<dbReference type="Pfam" id="PF25761">
    <property type="entry name" value="TPR_PATROL1"/>
    <property type="match status" value="1"/>
</dbReference>
<dbReference type="PROSITE" id="PS51258">
    <property type="entry name" value="MHD1"/>
    <property type="match status" value="1"/>
</dbReference>
<evidence type="ECO:0000259" key="2">
    <source>
        <dbReference type="PROSITE" id="PS51258"/>
    </source>
</evidence>